<feature type="compositionally biased region" description="Polar residues" evidence="4">
    <location>
        <begin position="317"/>
        <end position="336"/>
    </location>
</feature>
<keyword evidence="7" id="KW-1185">Reference proteome</keyword>
<dbReference type="PANTHER" id="PTHR40621:SF6">
    <property type="entry name" value="AP-1-LIKE TRANSCRIPTION FACTOR YAP1-RELATED"/>
    <property type="match status" value="1"/>
</dbReference>
<dbReference type="CDD" id="cd14691">
    <property type="entry name" value="bZIP_XBP1"/>
    <property type="match status" value="1"/>
</dbReference>
<organism evidence="6 7">
    <name type="scientific">Cryptococcus decagattii</name>
    <dbReference type="NCBI Taxonomy" id="1859122"/>
    <lineage>
        <taxon>Eukaryota</taxon>
        <taxon>Fungi</taxon>
        <taxon>Dikarya</taxon>
        <taxon>Basidiomycota</taxon>
        <taxon>Agaricomycotina</taxon>
        <taxon>Tremellomycetes</taxon>
        <taxon>Tremellales</taxon>
        <taxon>Cryptococcaceae</taxon>
        <taxon>Cryptococcus</taxon>
        <taxon>Cryptococcus gattii species complex</taxon>
    </lineage>
</organism>
<sequence length="464" mass="52490">MMGAVTAVTGEVDNDPNLQSSLEEAKGYTLIRHGTKTDSDYHIIKHLFLHAQNRRNFPSSYCNCYKHKDPFSGAYQTRKRSVMFPQDNFFNSDHSSTPAVDGDVAAPPSTSYTPEFFASRQSVSRSPEDFGTSSRISLGDTNFSHSSVTESTGSSLARKGKGADNGDGDTMTARRREANRLAAQRFRSRKKGYQDSLEEKIKELEQENRALQGKLEGKNETPQRDPPSSSTHVSYDHYSWAANSHHAPPILPSSSAIHPDYMEVQHNHEFRIRHLEALNQALEEELREVREENKRLRDEFAHWRMATRDWSEEENNRPASSNGPPLPQHRSQSWTRASHPFSSSYHPPPGSHPRHLHGGRLPAVEDDSSYFSKHPDQRMPIDHYALQLPPLRAPSSGSVPHPSPPLASCACASVRHWRGEDGKECRRKRFFKNRLSLGILERGQPHMNHITAKEQMKTTSNNNM</sequence>
<keyword evidence="3" id="KW-0175">Coiled coil</keyword>
<evidence type="ECO:0000256" key="4">
    <source>
        <dbReference type="SAM" id="MobiDB-lite"/>
    </source>
</evidence>
<feature type="coiled-coil region" evidence="3">
    <location>
        <begin position="265"/>
        <end position="306"/>
    </location>
</feature>
<reference evidence="6 7" key="1">
    <citation type="submission" date="2024-01" db="EMBL/GenBank/DDBJ databases">
        <title>Comparative genomics of Cryptococcus and Kwoniella reveals pathogenesis evolution and contrasting modes of karyotype evolution via chromosome fusion or intercentromeric recombination.</title>
        <authorList>
            <person name="Coelho M.A."/>
            <person name="David-Palma M."/>
            <person name="Shea T."/>
            <person name="Bowers K."/>
            <person name="McGinley-Smith S."/>
            <person name="Mohammad A.W."/>
            <person name="Gnirke A."/>
            <person name="Yurkov A.M."/>
            <person name="Nowrousian M."/>
            <person name="Sun S."/>
            <person name="Cuomo C.A."/>
            <person name="Heitman J."/>
        </authorList>
    </citation>
    <scope>NUCLEOTIDE SEQUENCE [LARGE SCALE GENOMIC DNA]</scope>
    <source>
        <strain evidence="6 7">7685027</strain>
    </source>
</reference>
<dbReference type="PROSITE" id="PS50217">
    <property type="entry name" value="BZIP"/>
    <property type="match status" value="1"/>
</dbReference>
<dbReference type="RefSeq" id="XP_064724175.1">
    <property type="nucleotide sequence ID" value="XM_064868103.1"/>
</dbReference>
<evidence type="ECO:0000256" key="1">
    <source>
        <dbReference type="ARBA" id="ARBA00004123"/>
    </source>
</evidence>
<dbReference type="InterPro" id="IPR046347">
    <property type="entry name" value="bZIP_sf"/>
</dbReference>
<dbReference type="Pfam" id="PF07716">
    <property type="entry name" value="bZIP_2"/>
    <property type="match status" value="1"/>
</dbReference>
<accession>A0ABZ2B5E5</accession>
<evidence type="ECO:0000313" key="7">
    <source>
        <dbReference type="Proteomes" id="UP001432216"/>
    </source>
</evidence>
<dbReference type="SMART" id="SM00338">
    <property type="entry name" value="BRLZ"/>
    <property type="match status" value="1"/>
</dbReference>
<dbReference type="InterPro" id="IPR050936">
    <property type="entry name" value="AP-1-like"/>
</dbReference>
<dbReference type="PANTHER" id="PTHR40621">
    <property type="entry name" value="TRANSCRIPTION FACTOR KAPC-RELATED"/>
    <property type="match status" value="1"/>
</dbReference>
<dbReference type="InterPro" id="IPR004827">
    <property type="entry name" value="bZIP"/>
</dbReference>
<evidence type="ECO:0000259" key="5">
    <source>
        <dbReference type="PROSITE" id="PS50217"/>
    </source>
</evidence>
<dbReference type="EMBL" id="CP143818">
    <property type="protein sequence ID" value="WVO24936.1"/>
    <property type="molecule type" value="Genomic_DNA"/>
</dbReference>
<dbReference type="GeneID" id="89993084"/>
<evidence type="ECO:0000256" key="3">
    <source>
        <dbReference type="SAM" id="Coils"/>
    </source>
</evidence>
<feature type="region of interest" description="Disordered" evidence="4">
    <location>
        <begin position="94"/>
        <end position="173"/>
    </location>
</feature>
<feature type="compositionally biased region" description="Low complexity" evidence="4">
    <location>
        <begin position="144"/>
        <end position="155"/>
    </location>
</feature>
<comment type="subcellular location">
    <subcellularLocation>
        <location evidence="1">Nucleus</location>
    </subcellularLocation>
</comment>
<feature type="region of interest" description="Disordered" evidence="4">
    <location>
        <begin position="309"/>
        <end position="375"/>
    </location>
</feature>
<keyword evidence="2" id="KW-0539">Nucleus</keyword>
<feature type="domain" description="BZIP" evidence="5">
    <location>
        <begin position="169"/>
        <end position="216"/>
    </location>
</feature>
<dbReference type="SUPFAM" id="SSF57959">
    <property type="entry name" value="Leucine zipper domain"/>
    <property type="match status" value="1"/>
</dbReference>
<proteinExistence type="predicted"/>
<feature type="region of interest" description="Disordered" evidence="4">
    <location>
        <begin position="211"/>
        <end position="234"/>
    </location>
</feature>
<name>A0ABZ2B5E5_9TREE</name>
<evidence type="ECO:0000256" key="2">
    <source>
        <dbReference type="ARBA" id="ARBA00023242"/>
    </source>
</evidence>
<protein>
    <recommendedName>
        <fullName evidence="5">BZIP domain-containing protein</fullName>
    </recommendedName>
</protein>
<dbReference type="Gene3D" id="1.20.5.170">
    <property type="match status" value="1"/>
</dbReference>
<dbReference type="Proteomes" id="UP001432216">
    <property type="component" value="Chromosome 13"/>
</dbReference>
<gene>
    <name evidence="6" type="ORF">IAS62_006316</name>
</gene>
<evidence type="ECO:0000313" key="6">
    <source>
        <dbReference type="EMBL" id="WVO24936.1"/>
    </source>
</evidence>
<feature type="compositionally biased region" description="Polar residues" evidence="4">
    <location>
        <begin position="108"/>
        <end position="143"/>
    </location>
</feature>